<dbReference type="InterPro" id="IPR020846">
    <property type="entry name" value="MFS_dom"/>
</dbReference>
<evidence type="ECO:0000313" key="7">
    <source>
        <dbReference type="EMBL" id="GAB47917.1"/>
    </source>
</evidence>
<dbReference type="GO" id="GO:0035435">
    <property type="term" value="P:phosphate ion transmembrane transport"/>
    <property type="evidence" value="ECO:0007669"/>
    <property type="project" value="TreeGrafter"/>
</dbReference>
<dbReference type="PANTHER" id="PTHR43826:SF3">
    <property type="entry name" value="GLUCOSE-6-PHOSPHATE EXCHANGER SLC37A4"/>
    <property type="match status" value="1"/>
</dbReference>
<organism evidence="7 8">
    <name type="scientific">Mobilicoccus pelagius NBRC 104925</name>
    <dbReference type="NCBI Taxonomy" id="1089455"/>
    <lineage>
        <taxon>Bacteria</taxon>
        <taxon>Bacillati</taxon>
        <taxon>Actinomycetota</taxon>
        <taxon>Actinomycetes</taxon>
        <taxon>Micrococcales</taxon>
        <taxon>Dermatophilaceae</taxon>
        <taxon>Mobilicoccus</taxon>
    </lineage>
</organism>
<evidence type="ECO:0000256" key="3">
    <source>
        <dbReference type="ARBA" id="ARBA00022989"/>
    </source>
</evidence>
<dbReference type="InterPro" id="IPR051337">
    <property type="entry name" value="OPA_Antiporter"/>
</dbReference>
<proteinExistence type="predicted"/>
<keyword evidence="4 5" id="KW-0472">Membrane</keyword>
<dbReference type="InterPro" id="IPR036259">
    <property type="entry name" value="MFS_trans_sf"/>
</dbReference>
<dbReference type="Gene3D" id="1.20.1250.20">
    <property type="entry name" value="MFS general substrate transporter like domains"/>
    <property type="match status" value="2"/>
</dbReference>
<feature type="transmembrane region" description="Helical" evidence="5">
    <location>
        <begin position="59"/>
        <end position="83"/>
    </location>
</feature>
<evidence type="ECO:0000259" key="6">
    <source>
        <dbReference type="PROSITE" id="PS50850"/>
    </source>
</evidence>
<comment type="subcellular location">
    <subcellularLocation>
        <location evidence="1">Cell membrane</location>
        <topology evidence="1">Multi-pass membrane protein</topology>
    </subcellularLocation>
</comment>
<dbReference type="PANTHER" id="PTHR43826">
    <property type="entry name" value="GLUCOSE-6-PHOSPHATE EXCHANGER SLC37A4"/>
    <property type="match status" value="1"/>
</dbReference>
<accession>H5UQA9</accession>
<keyword evidence="2 5" id="KW-0812">Transmembrane</keyword>
<dbReference type="AlphaFoldDB" id="H5UQA9"/>
<reference evidence="7 8" key="1">
    <citation type="submission" date="2012-02" db="EMBL/GenBank/DDBJ databases">
        <title>Whole genome shotgun sequence of Mobilicoccus pelagius NBRC 104925.</title>
        <authorList>
            <person name="Yoshida Y."/>
            <person name="Hosoyama A."/>
            <person name="Tsuchikane K."/>
            <person name="Katsumata H."/>
            <person name="Yamazaki S."/>
            <person name="Fujita N."/>
        </authorList>
    </citation>
    <scope>NUCLEOTIDE SEQUENCE [LARGE SCALE GENOMIC DNA]</scope>
    <source>
        <strain evidence="7 8">NBRC 104925</strain>
    </source>
</reference>
<feature type="transmembrane region" description="Helical" evidence="5">
    <location>
        <begin position="233"/>
        <end position="254"/>
    </location>
</feature>
<dbReference type="Pfam" id="PF07690">
    <property type="entry name" value="MFS_1"/>
    <property type="match status" value="1"/>
</dbReference>
<dbReference type="STRING" id="1089455.MOPEL_031_00200"/>
<dbReference type="Proteomes" id="UP000004367">
    <property type="component" value="Unassembled WGS sequence"/>
</dbReference>
<dbReference type="InterPro" id="IPR011701">
    <property type="entry name" value="MFS"/>
</dbReference>
<keyword evidence="3 5" id="KW-1133">Transmembrane helix</keyword>
<dbReference type="GO" id="GO:0005886">
    <property type="term" value="C:plasma membrane"/>
    <property type="evidence" value="ECO:0007669"/>
    <property type="project" value="UniProtKB-SubCell"/>
</dbReference>
<feature type="transmembrane region" description="Helical" evidence="5">
    <location>
        <begin position="89"/>
        <end position="109"/>
    </location>
</feature>
<feature type="domain" description="Major facilitator superfamily (MFS) profile" evidence="6">
    <location>
        <begin position="20"/>
        <end position="420"/>
    </location>
</feature>
<feature type="transmembrane region" description="Helical" evidence="5">
    <location>
        <begin position="324"/>
        <end position="348"/>
    </location>
</feature>
<keyword evidence="8" id="KW-1185">Reference proteome</keyword>
<evidence type="ECO:0000313" key="8">
    <source>
        <dbReference type="Proteomes" id="UP000004367"/>
    </source>
</evidence>
<evidence type="ECO:0000256" key="4">
    <source>
        <dbReference type="ARBA" id="ARBA00023136"/>
    </source>
</evidence>
<name>H5UQA9_9MICO</name>
<feature type="transmembrane region" description="Helical" evidence="5">
    <location>
        <begin position="266"/>
        <end position="288"/>
    </location>
</feature>
<protein>
    <submittedName>
        <fullName evidence="7">Putative major facilitator superfamily transporter</fullName>
    </submittedName>
</protein>
<evidence type="ECO:0000256" key="2">
    <source>
        <dbReference type="ARBA" id="ARBA00022692"/>
    </source>
</evidence>
<dbReference type="EMBL" id="BAFE01000029">
    <property type="protein sequence ID" value="GAB47917.1"/>
    <property type="molecule type" value="Genomic_DNA"/>
</dbReference>
<evidence type="ECO:0000256" key="1">
    <source>
        <dbReference type="ARBA" id="ARBA00004651"/>
    </source>
</evidence>
<dbReference type="CDD" id="cd06174">
    <property type="entry name" value="MFS"/>
    <property type="match status" value="1"/>
</dbReference>
<gene>
    <name evidence="7" type="ORF">MOPEL_031_00200</name>
</gene>
<dbReference type="GO" id="GO:0061513">
    <property type="term" value="F:glucose 6-phosphate:phosphate antiporter activity"/>
    <property type="evidence" value="ECO:0007669"/>
    <property type="project" value="TreeGrafter"/>
</dbReference>
<dbReference type="PROSITE" id="PS50850">
    <property type="entry name" value="MFS"/>
    <property type="match status" value="1"/>
</dbReference>
<feature type="transmembrane region" description="Helical" evidence="5">
    <location>
        <begin position="20"/>
        <end position="38"/>
    </location>
</feature>
<feature type="transmembrane region" description="Helical" evidence="5">
    <location>
        <begin position="360"/>
        <end position="383"/>
    </location>
</feature>
<feature type="transmembrane region" description="Helical" evidence="5">
    <location>
        <begin position="116"/>
        <end position="137"/>
    </location>
</feature>
<comment type="caution">
    <text evidence="7">The sequence shown here is derived from an EMBL/GenBank/DDBJ whole genome shotgun (WGS) entry which is preliminary data.</text>
</comment>
<dbReference type="SUPFAM" id="SSF103473">
    <property type="entry name" value="MFS general substrate transporter"/>
    <property type="match status" value="1"/>
</dbReference>
<feature type="transmembrane region" description="Helical" evidence="5">
    <location>
        <begin position="300"/>
        <end position="318"/>
    </location>
</feature>
<feature type="transmembrane region" description="Helical" evidence="5">
    <location>
        <begin position="395"/>
        <end position="416"/>
    </location>
</feature>
<sequence>MTTDSEAAPPLPHNGPVGRTRAWVVLSVGVLAYASAVLQRTTFGVAGVEAAGRFDAPAGIVGLFVVLQLVVYAGLQVPVGVLLDRYGTRALVVTGALVMAAGQVTMGLAESVPGGVLARVLVGVGDAMTFGSVIRLVPSWFPPSQVPLLTQLTGLLGQSGQIASALGFAYTLRTAGWTPAFLGVAAVSGVAAVLALAFVRNSPPGLVPVDEHTDPARLRDEIAATWRTPGTRLGLWTHYATCFSPMVFAMMWGFPYLVNGEDVDPAAASALFTLYVVASLPCGPLLGILTRRYPLRRSNLVFTVVAANLLPWVALLCWPGRAPMWLLVVLALGLATGGPGSAIGFDFARTSNPSHRLGTANGIVIMGGFTGALVSILVVGVTIDVLTRLGTSPLLTYRLAMATQVPLFLLGVWGVLASRRATRVHHGIVLDPVHRAARRRWAARQSGGRP</sequence>
<dbReference type="eggNOG" id="COG2271">
    <property type="taxonomic scope" value="Bacteria"/>
</dbReference>
<feature type="transmembrane region" description="Helical" evidence="5">
    <location>
        <begin position="180"/>
        <end position="199"/>
    </location>
</feature>
<evidence type="ECO:0000256" key="5">
    <source>
        <dbReference type="SAM" id="Phobius"/>
    </source>
</evidence>